<gene>
    <name evidence="1" type="ORF">GCM10007276_26410</name>
</gene>
<comment type="caution">
    <text evidence="1">The sequence shown here is derived from an EMBL/GenBank/DDBJ whole genome shotgun (WGS) entry which is preliminary data.</text>
</comment>
<reference evidence="1" key="2">
    <citation type="submission" date="2020-09" db="EMBL/GenBank/DDBJ databases">
        <authorList>
            <person name="Sun Q."/>
            <person name="Sedlacek I."/>
        </authorList>
    </citation>
    <scope>NUCLEOTIDE SEQUENCE</scope>
    <source>
        <strain evidence="1">CCM 7684</strain>
    </source>
</reference>
<dbReference type="EMBL" id="BMCP01000002">
    <property type="protein sequence ID" value="GGE47892.1"/>
    <property type="molecule type" value="Genomic_DNA"/>
</dbReference>
<evidence type="ECO:0008006" key="3">
    <source>
        <dbReference type="Google" id="ProtNLM"/>
    </source>
</evidence>
<dbReference type="InterPro" id="IPR009922">
    <property type="entry name" value="DUF1457"/>
</dbReference>
<sequence>MKLHATQDLYRIWTALRGARPAPDRAEIDPAQLVSVLPYVFLLETLNDSRSQIRLAGTHVCAAFDAELRGRPFQTLWRPEDHGLVGDLIETISTEAAAVVIGASEETAESTDFNAELLLLPLRTLRPGVNGVLGSCVVRTTKGLPSRHIRRLAIDTQRVSWPSGRRTVWQNPPVQTPLVHVGARREGRFFVYDGGRN</sequence>
<name>A0A8J3DVJ9_9RHOB</name>
<organism evidence="1 2">
    <name type="scientific">Agaricicola taiwanensis</name>
    <dbReference type="NCBI Taxonomy" id="591372"/>
    <lineage>
        <taxon>Bacteria</taxon>
        <taxon>Pseudomonadati</taxon>
        <taxon>Pseudomonadota</taxon>
        <taxon>Alphaproteobacteria</taxon>
        <taxon>Rhodobacterales</taxon>
        <taxon>Paracoccaceae</taxon>
        <taxon>Agaricicola</taxon>
    </lineage>
</organism>
<evidence type="ECO:0000313" key="1">
    <source>
        <dbReference type="EMBL" id="GGE47892.1"/>
    </source>
</evidence>
<evidence type="ECO:0000313" key="2">
    <source>
        <dbReference type="Proteomes" id="UP000602745"/>
    </source>
</evidence>
<accession>A0A8J3DVJ9</accession>
<reference evidence="1" key="1">
    <citation type="journal article" date="2014" name="Int. J. Syst. Evol. Microbiol.">
        <title>Complete genome sequence of Corynebacterium casei LMG S-19264T (=DSM 44701T), isolated from a smear-ripened cheese.</title>
        <authorList>
            <consortium name="US DOE Joint Genome Institute (JGI-PGF)"/>
            <person name="Walter F."/>
            <person name="Albersmeier A."/>
            <person name="Kalinowski J."/>
            <person name="Ruckert C."/>
        </authorList>
    </citation>
    <scope>NUCLEOTIDE SEQUENCE</scope>
    <source>
        <strain evidence="1">CCM 7684</strain>
    </source>
</reference>
<protein>
    <recommendedName>
        <fullName evidence="3">PAS domain-containing protein</fullName>
    </recommendedName>
</protein>
<dbReference type="RefSeq" id="WP_188410180.1">
    <property type="nucleotide sequence ID" value="NZ_BMCP01000002.1"/>
</dbReference>
<dbReference type="Proteomes" id="UP000602745">
    <property type="component" value="Unassembled WGS sequence"/>
</dbReference>
<dbReference type="AlphaFoldDB" id="A0A8J3DVJ9"/>
<proteinExistence type="predicted"/>
<dbReference type="PIRSF" id="PIRSF031878">
    <property type="entry name" value="UCP031878"/>
    <property type="match status" value="1"/>
</dbReference>
<dbReference type="Pfam" id="PF07310">
    <property type="entry name" value="PAS_5"/>
    <property type="match status" value="1"/>
</dbReference>
<keyword evidence="2" id="KW-1185">Reference proteome</keyword>